<proteinExistence type="inferred from homology"/>
<dbReference type="VEuPathDB" id="FungiDB:LCOR_05537.1"/>
<gene>
    <name evidence="8" type="ORF">LCOR_05537.1</name>
</gene>
<sequence>MQDAASAITGYISILCWIIVFTPQLWENYTRKSGEGLSMPFLIIWLAGDLFNLVGVVLQGLLPTMFVLALWYSVADIGLIWQVLYYRRRQPKFLVVEEEINTESNNRRSSQHNADETEPLLRRTSATQEEQQHLSWRPVTAAYSGNRDPQSTLSMNVLFAVSTTLLTLISCYAYIHFGLSSPTQQHSELDDESQSQKLQLWPQIFGWVSASLYISSRMPQIIKNWKQQSTEGLSKLLFICAVCGNVFYTASIFLRSVDPYYLLINSSWIIGSVGTLVFDFIIFIQFFLYQNHKTETQG</sequence>
<keyword evidence="2 7" id="KW-0812">Transmembrane</keyword>
<feature type="transmembrane region" description="Helical" evidence="7">
    <location>
        <begin position="198"/>
        <end position="215"/>
    </location>
</feature>
<dbReference type="PANTHER" id="PTHR16201">
    <property type="entry name" value="SEVEN TRANSMEMBRANE PROTEIN 1-RELATED"/>
    <property type="match status" value="1"/>
</dbReference>
<keyword evidence="4 7" id="KW-0472">Membrane</keyword>
<dbReference type="GO" id="GO:0034486">
    <property type="term" value="P:vacuolar transmembrane transport"/>
    <property type="evidence" value="ECO:0007669"/>
    <property type="project" value="UniProtKB-ARBA"/>
</dbReference>
<dbReference type="FunFam" id="1.20.1280.290:FF:000009">
    <property type="entry name" value="PQ loop repeat family protein"/>
    <property type="match status" value="1"/>
</dbReference>
<dbReference type="Proteomes" id="UP000027586">
    <property type="component" value="Unassembled WGS sequence"/>
</dbReference>
<feature type="transmembrane region" description="Helical" evidence="7">
    <location>
        <begin position="38"/>
        <end position="58"/>
    </location>
</feature>
<dbReference type="Pfam" id="PF04193">
    <property type="entry name" value="PQ-loop"/>
    <property type="match status" value="2"/>
</dbReference>
<feature type="transmembrane region" description="Helical" evidence="7">
    <location>
        <begin position="266"/>
        <end position="289"/>
    </location>
</feature>
<evidence type="ECO:0000256" key="3">
    <source>
        <dbReference type="ARBA" id="ARBA00022989"/>
    </source>
</evidence>
<dbReference type="AlphaFoldDB" id="A0A068RX03"/>
<evidence type="ECO:0000256" key="7">
    <source>
        <dbReference type="SAM" id="Phobius"/>
    </source>
</evidence>
<evidence type="ECO:0000256" key="6">
    <source>
        <dbReference type="ARBA" id="ARBA00050768"/>
    </source>
</evidence>
<keyword evidence="9" id="KW-1185">Reference proteome</keyword>
<evidence type="ECO:0000256" key="4">
    <source>
        <dbReference type="ARBA" id="ARBA00023136"/>
    </source>
</evidence>
<comment type="catalytic activity">
    <reaction evidence="6">
        <text>L-histidine(out) + L-arginine(in) = L-histidine(in) + L-arginine(out)</text>
        <dbReference type="Rhea" id="RHEA:71063"/>
        <dbReference type="ChEBI" id="CHEBI:32682"/>
        <dbReference type="ChEBI" id="CHEBI:57595"/>
    </reaction>
</comment>
<feature type="transmembrane region" description="Helical" evidence="7">
    <location>
        <begin position="236"/>
        <end position="254"/>
    </location>
</feature>
<evidence type="ECO:0000313" key="8">
    <source>
        <dbReference type="EMBL" id="CDH54275.1"/>
    </source>
</evidence>
<organism evidence="8 9">
    <name type="scientific">Lichtheimia corymbifera JMRC:FSU:9682</name>
    <dbReference type="NCBI Taxonomy" id="1263082"/>
    <lineage>
        <taxon>Eukaryota</taxon>
        <taxon>Fungi</taxon>
        <taxon>Fungi incertae sedis</taxon>
        <taxon>Mucoromycota</taxon>
        <taxon>Mucoromycotina</taxon>
        <taxon>Mucoromycetes</taxon>
        <taxon>Mucorales</taxon>
        <taxon>Lichtheimiaceae</taxon>
        <taxon>Lichtheimia</taxon>
    </lineage>
</organism>
<evidence type="ECO:0000313" key="9">
    <source>
        <dbReference type="Proteomes" id="UP000027586"/>
    </source>
</evidence>
<dbReference type="InterPro" id="IPR051415">
    <property type="entry name" value="LAAT-1"/>
</dbReference>
<dbReference type="FunFam" id="1.20.1280.290:FF:000012">
    <property type="entry name" value="Vacuolar membrane PQ loop repeat protein"/>
    <property type="match status" value="1"/>
</dbReference>
<dbReference type="GO" id="GO:0098852">
    <property type="term" value="C:lytic vacuole membrane"/>
    <property type="evidence" value="ECO:0007669"/>
    <property type="project" value="UniProtKB-ARBA"/>
</dbReference>
<reference evidence="8" key="1">
    <citation type="submission" date="2013-08" db="EMBL/GenBank/DDBJ databases">
        <title>Gene expansion shapes genome architecture in the human pathogen Lichtheimia corymbifera: an evolutionary genomics analysis in the ancient terrestrial Mucorales (Mucoromycotina).</title>
        <authorList>
            <person name="Schwartze V.U."/>
            <person name="Winter S."/>
            <person name="Shelest E."/>
            <person name="Marcet-Houben M."/>
            <person name="Horn F."/>
            <person name="Wehner S."/>
            <person name="Hoffmann K."/>
            <person name="Riege K."/>
            <person name="Sammeth M."/>
            <person name="Nowrousian M."/>
            <person name="Valiante V."/>
            <person name="Linde J."/>
            <person name="Jacobsen I.D."/>
            <person name="Marz M."/>
            <person name="Brakhage A.A."/>
            <person name="Gabaldon T."/>
            <person name="Bocker S."/>
            <person name="Voigt K."/>
        </authorList>
    </citation>
    <scope>NUCLEOTIDE SEQUENCE [LARGE SCALE GENOMIC DNA]</scope>
    <source>
        <strain evidence="8">FSU 9682</strain>
    </source>
</reference>
<dbReference type="EMBL" id="CBTN010000022">
    <property type="protein sequence ID" value="CDH54275.1"/>
    <property type="molecule type" value="Genomic_DNA"/>
</dbReference>
<comment type="subcellular location">
    <subcellularLocation>
        <location evidence="1">Membrane</location>
        <topology evidence="1">Multi-pass membrane protein</topology>
    </subcellularLocation>
</comment>
<dbReference type="Gene3D" id="1.20.1280.290">
    <property type="match status" value="2"/>
</dbReference>
<dbReference type="GO" id="GO:0015174">
    <property type="term" value="F:basic amino acid transmembrane transporter activity"/>
    <property type="evidence" value="ECO:0007669"/>
    <property type="project" value="UniProtKB-ARBA"/>
</dbReference>
<evidence type="ECO:0000256" key="2">
    <source>
        <dbReference type="ARBA" id="ARBA00022692"/>
    </source>
</evidence>
<evidence type="ECO:0000256" key="1">
    <source>
        <dbReference type="ARBA" id="ARBA00004141"/>
    </source>
</evidence>
<feature type="transmembrane region" description="Helical" evidence="7">
    <location>
        <begin position="6"/>
        <end position="26"/>
    </location>
</feature>
<dbReference type="InterPro" id="IPR006603">
    <property type="entry name" value="PQ-loop_rpt"/>
</dbReference>
<comment type="caution">
    <text evidence="8">The sequence shown here is derived from an EMBL/GenBank/DDBJ whole genome shotgun (WGS) entry which is preliminary data.</text>
</comment>
<keyword evidence="3 7" id="KW-1133">Transmembrane helix</keyword>
<comment type="similarity">
    <text evidence="5">Belongs to the laat-1 family.</text>
</comment>
<dbReference type="PANTHER" id="PTHR16201:SF44">
    <property type="entry name" value="SEVEN TRANSMEMBRANE PROTEIN 1"/>
    <property type="match status" value="1"/>
</dbReference>
<feature type="transmembrane region" description="Helical" evidence="7">
    <location>
        <begin position="157"/>
        <end position="178"/>
    </location>
</feature>
<dbReference type="OrthoDB" id="8048523at2759"/>
<accession>A0A068RX03</accession>
<evidence type="ECO:0000256" key="5">
    <source>
        <dbReference type="ARBA" id="ARBA00038039"/>
    </source>
</evidence>
<dbReference type="SMART" id="SM00679">
    <property type="entry name" value="CTNS"/>
    <property type="match status" value="2"/>
</dbReference>
<feature type="transmembrane region" description="Helical" evidence="7">
    <location>
        <begin position="64"/>
        <end position="84"/>
    </location>
</feature>
<name>A0A068RX03_9FUNG</name>
<protein>
    <submittedName>
        <fullName evidence="8">Seven transmembrane protein 1</fullName>
    </submittedName>
</protein>